<sequence>MNGVLERHRGRHQGFCAPSIGSQYRDGLQLAVSSYFGLAGYFCAISVYNIVNTFLYCAQYRMYSFQVQQLCPLNNCLKSSSLCYSHM</sequence>
<organism evidence="2">
    <name type="scientific">Anguilla anguilla</name>
    <name type="common">European freshwater eel</name>
    <name type="synonym">Muraena anguilla</name>
    <dbReference type="NCBI Taxonomy" id="7936"/>
    <lineage>
        <taxon>Eukaryota</taxon>
        <taxon>Metazoa</taxon>
        <taxon>Chordata</taxon>
        <taxon>Craniata</taxon>
        <taxon>Vertebrata</taxon>
        <taxon>Euteleostomi</taxon>
        <taxon>Actinopterygii</taxon>
        <taxon>Neopterygii</taxon>
        <taxon>Teleostei</taxon>
        <taxon>Anguilliformes</taxon>
        <taxon>Anguillidae</taxon>
        <taxon>Anguilla</taxon>
    </lineage>
</organism>
<reference evidence="2" key="1">
    <citation type="submission" date="2014-11" db="EMBL/GenBank/DDBJ databases">
        <authorList>
            <person name="Amaro Gonzalez C."/>
        </authorList>
    </citation>
    <scope>NUCLEOTIDE SEQUENCE</scope>
</reference>
<proteinExistence type="predicted"/>
<keyword evidence="1" id="KW-0812">Transmembrane</keyword>
<keyword evidence="1" id="KW-1133">Transmembrane helix</keyword>
<accession>A0A0E9RVD4</accession>
<evidence type="ECO:0000256" key="1">
    <source>
        <dbReference type="SAM" id="Phobius"/>
    </source>
</evidence>
<protein>
    <submittedName>
        <fullName evidence="2">Uncharacterized protein</fullName>
    </submittedName>
</protein>
<dbReference type="AlphaFoldDB" id="A0A0E9RVD4"/>
<dbReference type="EMBL" id="GBXM01075431">
    <property type="protein sequence ID" value="JAH33146.1"/>
    <property type="molecule type" value="Transcribed_RNA"/>
</dbReference>
<evidence type="ECO:0000313" key="2">
    <source>
        <dbReference type="EMBL" id="JAH33146.1"/>
    </source>
</evidence>
<feature type="transmembrane region" description="Helical" evidence="1">
    <location>
        <begin position="35"/>
        <end position="58"/>
    </location>
</feature>
<name>A0A0E9RVD4_ANGAN</name>
<reference evidence="2" key="2">
    <citation type="journal article" date="2015" name="Fish Shellfish Immunol.">
        <title>Early steps in the European eel (Anguilla anguilla)-Vibrio vulnificus interaction in the gills: Role of the RtxA13 toxin.</title>
        <authorList>
            <person name="Callol A."/>
            <person name="Pajuelo D."/>
            <person name="Ebbesson L."/>
            <person name="Teles M."/>
            <person name="MacKenzie S."/>
            <person name="Amaro C."/>
        </authorList>
    </citation>
    <scope>NUCLEOTIDE SEQUENCE</scope>
</reference>
<keyword evidence="1" id="KW-0472">Membrane</keyword>